<feature type="region of interest" description="Disordered" evidence="1">
    <location>
        <begin position="21"/>
        <end position="41"/>
    </location>
</feature>
<evidence type="ECO:0000256" key="1">
    <source>
        <dbReference type="SAM" id="MobiDB-lite"/>
    </source>
</evidence>
<organism evidence="2 3">
    <name type="scientific">Rhodopirellula baltica SH28</name>
    <dbReference type="NCBI Taxonomy" id="993517"/>
    <lineage>
        <taxon>Bacteria</taxon>
        <taxon>Pseudomonadati</taxon>
        <taxon>Planctomycetota</taxon>
        <taxon>Planctomycetia</taxon>
        <taxon>Pirellulales</taxon>
        <taxon>Pirellulaceae</taxon>
        <taxon>Rhodopirellula</taxon>
    </lineage>
</organism>
<dbReference type="EMBL" id="AMCW01000051">
    <property type="protein sequence ID" value="EKK02647.1"/>
    <property type="molecule type" value="Genomic_DNA"/>
</dbReference>
<dbReference type="AlphaFoldDB" id="K5D7B3"/>
<sequence>MSLLAHDLADPNPVRRMIASPGKVASVGREPTQKSLAHSRPPIGILPIAGIGLRSFGIDGVGRMREEKKRA</sequence>
<comment type="caution">
    <text evidence="2">The sequence shown here is derived from an EMBL/GenBank/DDBJ whole genome shotgun (WGS) entry which is preliminary data.</text>
</comment>
<evidence type="ECO:0000313" key="2">
    <source>
        <dbReference type="EMBL" id="EKK02647.1"/>
    </source>
</evidence>
<name>K5D7B3_RHOBT</name>
<gene>
    <name evidence="2" type="ORF">RBSH_02000</name>
</gene>
<reference evidence="2 3" key="1">
    <citation type="journal article" date="2013" name="Mar. Genomics">
        <title>Expression of sulfatases in Rhodopirellula baltica and the diversity of sulfatases in the genus Rhodopirellula.</title>
        <authorList>
            <person name="Wegner C.E."/>
            <person name="Richter-Heitmann T."/>
            <person name="Klindworth A."/>
            <person name="Klockow C."/>
            <person name="Richter M."/>
            <person name="Achstetter T."/>
            <person name="Glockner F.O."/>
            <person name="Harder J."/>
        </authorList>
    </citation>
    <scope>NUCLEOTIDE SEQUENCE [LARGE SCALE GENOMIC DNA]</scope>
    <source>
        <strain evidence="2 3">SH28</strain>
    </source>
</reference>
<dbReference type="Proteomes" id="UP000007993">
    <property type="component" value="Unassembled WGS sequence"/>
</dbReference>
<protein>
    <submittedName>
        <fullName evidence="2">Uncharacterized protein</fullName>
    </submittedName>
</protein>
<evidence type="ECO:0000313" key="3">
    <source>
        <dbReference type="Proteomes" id="UP000007993"/>
    </source>
</evidence>
<proteinExistence type="predicted"/>
<accession>K5D7B3</accession>